<dbReference type="PROSITE" id="PS50110">
    <property type="entry name" value="RESPONSE_REGULATORY"/>
    <property type="match status" value="1"/>
</dbReference>
<evidence type="ECO:0000256" key="1">
    <source>
        <dbReference type="ARBA" id="ARBA00022553"/>
    </source>
</evidence>
<dbReference type="SUPFAM" id="SSF55874">
    <property type="entry name" value="ATPase domain of HSP90 chaperone/DNA topoisomerase II/histidine kinase"/>
    <property type="match status" value="1"/>
</dbReference>
<organism evidence="6 7">
    <name type="scientific">Methanospirillum lacunae</name>
    <dbReference type="NCBI Taxonomy" id="668570"/>
    <lineage>
        <taxon>Archaea</taxon>
        <taxon>Methanobacteriati</taxon>
        <taxon>Methanobacteriota</taxon>
        <taxon>Stenosarchaea group</taxon>
        <taxon>Methanomicrobia</taxon>
        <taxon>Methanomicrobiales</taxon>
        <taxon>Methanospirillaceae</taxon>
        <taxon>Methanospirillum</taxon>
    </lineage>
</organism>
<evidence type="ECO:0000259" key="5">
    <source>
        <dbReference type="PROSITE" id="PS50110"/>
    </source>
</evidence>
<dbReference type="Pfam" id="PF02518">
    <property type="entry name" value="HATPase_c"/>
    <property type="match status" value="1"/>
</dbReference>
<feature type="domain" description="Histidine kinase" evidence="4">
    <location>
        <begin position="232"/>
        <end position="431"/>
    </location>
</feature>
<dbReference type="AlphaFoldDB" id="A0A2V2N3M6"/>
<name>A0A2V2N3M6_9EURY</name>
<reference evidence="6 7" key="1">
    <citation type="submission" date="2018-05" db="EMBL/GenBank/DDBJ databases">
        <title>Draft genome of Methanospirillum lacunae Ki8-1.</title>
        <authorList>
            <person name="Dueholm M.S."/>
            <person name="Nielsen P.H."/>
            <person name="Bakmann L.F."/>
            <person name="Otzen D.E."/>
        </authorList>
    </citation>
    <scope>NUCLEOTIDE SEQUENCE [LARGE SCALE GENOMIC DNA]</scope>
    <source>
        <strain evidence="6 7">Ki8-1</strain>
    </source>
</reference>
<comment type="caution">
    <text evidence="6">The sequence shown here is derived from an EMBL/GenBank/DDBJ whole genome shotgun (WGS) entry which is preliminary data.</text>
</comment>
<proteinExistence type="predicted"/>
<dbReference type="Gene3D" id="3.40.50.2300">
    <property type="match status" value="1"/>
</dbReference>
<dbReference type="InterPro" id="IPR005467">
    <property type="entry name" value="His_kinase_dom"/>
</dbReference>
<dbReference type="InterPro" id="IPR036890">
    <property type="entry name" value="HATPase_C_sf"/>
</dbReference>
<dbReference type="GeneID" id="97549886"/>
<evidence type="ECO:0000313" key="6">
    <source>
        <dbReference type="EMBL" id="PWR73170.1"/>
    </source>
</evidence>
<evidence type="ECO:0000256" key="3">
    <source>
        <dbReference type="SAM" id="Coils"/>
    </source>
</evidence>
<dbReference type="Gene3D" id="3.30.565.10">
    <property type="entry name" value="Histidine kinase-like ATPase, C-terminal domain"/>
    <property type="match status" value="1"/>
</dbReference>
<dbReference type="InterPro" id="IPR001789">
    <property type="entry name" value="Sig_transdc_resp-reg_receiver"/>
</dbReference>
<dbReference type="SUPFAM" id="SSF52172">
    <property type="entry name" value="CheY-like"/>
    <property type="match status" value="1"/>
</dbReference>
<keyword evidence="7" id="KW-1185">Reference proteome</keyword>
<feature type="modified residue" description="4-aspartylphosphate" evidence="2">
    <location>
        <position position="59"/>
    </location>
</feature>
<accession>A0A2V2N3M6</accession>
<sequence>MDTSAILPKKILIVEDNRTQAEYLRYILSKEGYSVSLASNGAEALSVISDNKPDLILTDVLMPEMDGYTFCRTIKTNLNNADIPVILVTNLYDPIDVIKGLAVGADNFIIKPFDPSSINGRIVGTYLTRTTPDPGNPDLCLDVSFAGEVFKISANRRQILNILLSTYEIAVKNYSELQETHDRLNYLNEELKNTVQELQKSNTDLIFENSERKRVETALAGANNKLQLMATITRHDLLNQLTSLQGYLEIAYSDREENPENAWAYIKKAMKIVGQTVETVRFTDEYQHIGIKSPVWQGIRNLVENSLRHTSLNQIRFDNEIPSDIQIYADPLIEKVFANLIHNSVKYGLKNTFIRFYVENRENTCFLICDDDGVGIPVEEKEKVFTFQYGKNTGLGLFLSREILSITGITICETGCPGIGARFEICCPADVIKMI</sequence>
<evidence type="ECO:0000256" key="2">
    <source>
        <dbReference type="PROSITE-ProRule" id="PRU00169"/>
    </source>
</evidence>
<dbReference type="PROSITE" id="PS50109">
    <property type="entry name" value="HIS_KIN"/>
    <property type="match status" value="1"/>
</dbReference>
<dbReference type="Pfam" id="PF00072">
    <property type="entry name" value="Response_reg"/>
    <property type="match status" value="1"/>
</dbReference>
<protein>
    <submittedName>
        <fullName evidence="6">Hybrid sensor histidine kinase/response regulator</fullName>
    </submittedName>
</protein>
<evidence type="ECO:0000313" key="7">
    <source>
        <dbReference type="Proteomes" id="UP000245657"/>
    </source>
</evidence>
<dbReference type="GO" id="GO:0000155">
    <property type="term" value="F:phosphorelay sensor kinase activity"/>
    <property type="evidence" value="ECO:0007669"/>
    <property type="project" value="TreeGrafter"/>
</dbReference>
<dbReference type="CDD" id="cd00075">
    <property type="entry name" value="HATPase"/>
    <property type="match status" value="1"/>
</dbReference>
<dbReference type="PANTHER" id="PTHR43547">
    <property type="entry name" value="TWO-COMPONENT HISTIDINE KINASE"/>
    <property type="match status" value="1"/>
</dbReference>
<keyword evidence="6" id="KW-0418">Kinase</keyword>
<dbReference type="Proteomes" id="UP000245657">
    <property type="component" value="Unassembled WGS sequence"/>
</dbReference>
<dbReference type="InterPro" id="IPR011006">
    <property type="entry name" value="CheY-like_superfamily"/>
</dbReference>
<dbReference type="InterPro" id="IPR003594">
    <property type="entry name" value="HATPase_dom"/>
</dbReference>
<dbReference type="RefSeq" id="WP_109967824.1">
    <property type="nucleotide sequence ID" value="NZ_CP176093.1"/>
</dbReference>
<feature type="coiled-coil region" evidence="3">
    <location>
        <begin position="174"/>
        <end position="208"/>
    </location>
</feature>
<feature type="domain" description="Response regulatory" evidence="5">
    <location>
        <begin position="10"/>
        <end position="126"/>
    </location>
</feature>
<dbReference type="SMART" id="SM00387">
    <property type="entry name" value="HATPase_c"/>
    <property type="match status" value="1"/>
</dbReference>
<gene>
    <name evidence="6" type="ORF">DK846_04895</name>
</gene>
<dbReference type="OrthoDB" id="2830at2157"/>
<evidence type="ECO:0000259" key="4">
    <source>
        <dbReference type="PROSITE" id="PS50109"/>
    </source>
</evidence>
<keyword evidence="3" id="KW-0175">Coiled coil</keyword>
<keyword evidence="6" id="KW-0808">Transferase</keyword>
<dbReference type="PANTHER" id="PTHR43547:SF2">
    <property type="entry name" value="HYBRID SIGNAL TRANSDUCTION HISTIDINE KINASE C"/>
    <property type="match status" value="1"/>
</dbReference>
<keyword evidence="1 2" id="KW-0597">Phosphoprotein</keyword>
<dbReference type="EMBL" id="QGMY01000003">
    <property type="protein sequence ID" value="PWR73170.1"/>
    <property type="molecule type" value="Genomic_DNA"/>
</dbReference>
<dbReference type="SMART" id="SM00448">
    <property type="entry name" value="REC"/>
    <property type="match status" value="1"/>
</dbReference>